<reference evidence="11" key="2">
    <citation type="submission" date="2021-01" db="UniProtKB">
        <authorList>
            <consortium name="EnsemblPlants"/>
        </authorList>
    </citation>
    <scope>IDENTIFICATION</scope>
</reference>
<evidence type="ECO:0000259" key="6">
    <source>
        <dbReference type="Pfam" id="PF00931"/>
    </source>
</evidence>
<evidence type="ECO:0008006" key="13">
    <source>
        <dbReference type="Google" id="ProtNLM"/>
    </source>
</evidence>
<dbReference type="InterPro" id="IPR032675">
    <property type="entry name" value="LRR_dom_sf"/>
</dbReference>
<dbReference type="SUPFAM" id="SSF52047">
    <property type="entry name" value="RNI-like"/>
    <property type="match status" value="1"/>
</dbReference>
<dbReference type="Gene3D" id="3.40.50.300">
    <property type="entry name" value="P-loop containing nucleotide triphosphate hydrolases"/>
    <property type="match status" value="1"/>
</dbReference>
<keyword evidence="4" id="KW-0611">Plant defense</keyword>
<feature type="domain" description="Disease resistance protein At4g27190-like leucine-rich repeats" evidence="8">
    <location>
        <begin position="738"/>
        <end position="868"/>
    </location>
</feature>
<evidence type="ECO:0000313" key="12">
    <source>
        <dbReference type="Proteomes" id="UP000594261"/>
    </source>
</evidence>
<feature type="domain" description="NB-ARC" evidence="6">
    <location>
        <begin position="175"/>
        <end position="348"/>
    </location>
</feature>
<dbReference type="SUPFAM" id="SSF52540">
    <property type="entry name" value="P-loop containing nucleoside triphosphate hydrolases"/>
    <property type="match status" value="1"/>
</dbReference>
<evidence type="ECO:0000256" key="2">
    <source>
        <dbReference type="ARBA" id="ARBA00022737"/>
    </source>
</evidence>
<dbReference type="InterPro" id="IPR056789">
    <property type="entry name" value="LRR_R13L1-DRL21"/>
</dbReference>
<feature type="domain" description="R13L1/DRL21-like LRR repeat region" evidence="10">
    <location>
        <begin position="559"/>
        <end position="683"/>
    </location>
</feature>
<dbReference type="FunFam" id="3.40.50.300:FF:001091">
    <property type="entry name" value="Probable disease resistance protein At1g61300"/>
    <property type="match status" value="1"/>
</dbReference>
<keyword evidence="2" id="KW-0677">Repeat</keyword>
<dbReference type="CDD" id="cd14798">
    <property type="entry name" value="RX-CC_like"/>
    <property type="match status" value="1"/>
</dbReference>
<proteinExistence type="predicted"/>
<dbReference type="Gramene" id="QL03p012495:mrna">
    <property type="protein sequence ID" value="QL03p012495:mrna"/>
    <property type="gene ID" value="QL03p012495"/>
</dbReference>
<evidence type="ECO:0000259" key="8">
    <source>
        <dbReference type="Pfam" id="PF23247"/>
    </source>
</evidence>
<keyword evidence="12" id="KW-1185">Reference proteome</keyword>
<dbReference type="EMBL" id="LRBV02000003">
    <property type="status" value="NOT_ANNOTATED_CDS"/>
    <property type="molecule type" value="Genomic_DNA"/>
</dbReference>
<accession>A0A7N2L4L9</accession>
<evidence type="ECO:0000256" key="5">
    <source>
        <dbReference type="ARBA" id="ARBA00022840"/>
    </source>
</evidence>
<evidence type="ECO:0000256" key="3">
    <source>
        <dbReference type="ARBA" id="ARBA00022741"/>
    </source>
</evidence>
<dbReference type="SUPFAM" id="SSF52058">
    <property type="entry name" value="L domain-like"/>
    <property type="match status" value="1"/>
</dbReference>
<dbReference type="GO" id="GO:0051707">
    <property type="term" value="P:response to other organism"/>
    <property type="evidence" value="ECO:0007669"/>
    <property type="project" value="UniProtKB-ARBA"/>
</dbReference>
<dbReference type="PANTHER" id="PTHR36766">
    <property type="entry name" value="PLANT BROAD-SPECTRUM MILDEW RESISTANCE PROTEIN RPW8"/>
    <property type="match status" value="1"/>
</dbReference>
<dbReference type="GO" id="GO:0043531">
    <property type="term" value="F:ADP binding"/>
    <property type="evidence" value="ECO:0007669"/>
    <property type="project" value="InterPro"/>
</dbReference>
<dbReference type="PRINTS" id="PR00364">
    <property type="entry name" value="DISEASERSIST"/>
</dbReference>
<protein>
    <recommendedName>
        <fullName evidence="13">Disease resistance protein RGA3</fullName>
    </recommendedName>
</protein>
<dbReference type="Pfam" id="PF18052">
    <property type="entry name" value="Rx_N"/>
    <property type="match status" value="1"/>
</dbReference>
<feature type="domain" description="Disease resistance N-terminal" evidence="7">
    <location>
        <begin position="11"/>
        <end position="100"/>
    </location>
</feature>
<dbReference type="FunFam" id="1.10.10.10:FF:000322">
    <property type="entry name" value="Probable disease resistance protein At1g63360"/>
    <property type="match status" value="1"/>
</dbReference>
<dbReference type="GO" id="GO:0006952">
    <property type="term" value="P:defense response"/>
    <property type="evidence" value="ECO:0007669"/>
    <property type="project" value="UniProtKB-KW"/>
</dbReference>
<dbReference type="Gene3D" id="1.20.5.4130">
    <property type="match status" value="1"/>
</dbReference>
<sequence length="991" mass="113129">MAEAILYGIAQTIIENLGSMAFAEIGSVWGVKDEFEKLKDTVSAVQAVLLDAEEQQGKSHRVKHWIMKLRDAVYDADDLLTEFYTEDMRQRVMGGDQMAKRVRTSFTTFFSSSNQLAFRHDMAKKITSVRERFDAIANDMNKFQFIVHPLQTGVLTREREQTYSFVCEEEVIGREEDKKAIMDLLFDYDVQENVSFISIVGIGGLGKTTLAQYVYNDEKVNNYFELHMWVCVSDVFDVQKIAEKIIKCAIGLKLENLEMEQAQNELRKTLNQKKYLLVLDDVWNEDEEKWYNLKRLLMGGSKGSKVVITTRTKLVAEITSTISPYYLQGLSKNQSWSLFKQMAFRKRQEMINPNLEAIGMDIVHKCCGVPLAIKAIGRILYFKKTEDEWLYIKNKELTNVTQEENNSSILSILKLSYDHLPSHLKCCFAYCSLFPKDHEISKLTLINLWIAQGFISSSNEKLHMEDVANEYCMDLLWRSFFQEAREDSFGNTISFKMHDLIHDLAQSISRVECTYIDSNIENVNENVCHLSVASVGQLTSLQVLPLFIVNEELSCAGLPELNKLNNLRGELRIRIKVRVKDATSKAKAANLKDKQHLRKLELIWGKLGNDVARVWEDENLMEGLRPHQNLKMLTVVGYQGVRFPSWLPSLTGLVILEISQSMCQHLSPMYQLPNLRNLSLEFMDGLEYISDREITEEISASSTFFPSLKSLKLWSCPNLKGWWRRDTVGVVTSSHQYQSHVSLPSFPRLLQLEISFCKNLTCMPLFPNLEEPLRLTVSSCNPLQQTMNMIDIFSIPSASKSSPPLSKLKFLSLDRIQDIELLPEQWLQNLASLEELEIKGCDRLKSLSLSLFMKHLTSLKKLCISWCEEVDLFNDEDTQSVGVSPLQRLTIDGCHNLISLPEGIGNLTAPQTLEISGLPNLISLPEGIRSLTSLKRFEVRSCPNLTSLSSGMHRLSSLQTLIIAACPHLKERYQKGIGEIAHVPNFQYYDS</sequence>
<keyword evidence="1" id="KW-0433">Leucine-rich repeat</keyword>
<dbReference type="InterPro" id="IPR036388">
    <property type="entry name" value="WH-like_DNA-bd_sf"/>
</dbReference>
<dbReference type="InterPro" id="IPR042197">
    <property type="entry name" value="Apaf_helical"/>
</dbReference>
<evidence type="ECO:0000256" key="1">
    <source>
        <dbReference type="ARBA" id="ARBA00022614"/>
    </source>
</evidence>
<evidence type="ECO:0000259" key="9">
    <source>
        <dbReference type="Pfam" id="PF23559"/>
    </source>
</evidence>
<dbReference type="InterPro" id="IPR002182">
    <property type="entry name" value="NB-ARC"/>
</dbReference>
<dbReference type="AlphaFoldDB" id="A0A7N2L4L9"/>
<dbReference type="Pfam" id="PF00931">
    <property type="entry name" value="NB-ARC"/>
    <property type="match status" value="1"/>
</dbReference>
<dbReference type="InterPro" id="IPR041118">
    <property type="entry name" value="Rx_N"/>
</dbReference>
<dbReference type="PANTHER" id="PTHR36766:SF38">
    <property type="entry name" value="DISEASE RESISTANCE PROTEIN RGA3"/>
    <property type="match status" value="1"/>
</dbReference>
<evidence type="ECO:0000256" key="4">
    <source>
        <dbReference type="ARBA" id="ARBA00022821"/>
    </source>
</evidence>
<dbReference type="OMA" id="YMDETHE"/>
<dbReference type="InParanoid" id="A0A7N2L4L9"/>
<evidence type="ECO:0000259" key="7">
    <source>
        <dbReference type="Pfam" id="PF18052"/>
    </source>
</evidence>
<evidence type="ECO:0000259" key="10">
    <source>
        <dbReference type="Pfam" id="PF25019"/>
    </source>
</evidence>
<dbReference type="InterPro" id="IPR058922">
    <property type="entry name" value="WHD_DRP"/>
</dbReference>
<dbReference type="Proteomes" id="UP000594261">
    <property type="component" value="Chromosome 3"/>
</dbReference>
<dbReference type="InterPro" id="IPR057135">
    <property type="entry name" value="At4g27190-like_LRR"/>
</dbReference>
<name>A0A7N2L4L9_QUELO</name>
<dbReference type="GO" id="GO:0005524">
    <property type="term" value="F:ATP binding"/>
    <property type="evidence" value="ECO:0007669"/>
    <property type="project" value="UniProtKB-KW"/>
</dbReference>
<keyword evidence="3" id="KW-0547">Nucleotide-binding</keyword>
<reference evidence="11 12" key="1">
    <citation type="journal article" date="2016" name="G3 (Bethesda)">
        <title>First Draft Assembly and Annotation of the Genome of a California Endemic Oak Quercus lobata Nee (Fagaceae).</title>
        <authorList>
            <person name="Sork V.L."/>
            <person name="Fitz-Gibbon S.T."/>
            <person name="Puiu D."/>
            <person name="Crepeau M."/>
            <person name="Gugger P.F."/>
            <person name="Sherman R."/>
            <person name="Stevens K."/>
            <person name="Langley C.H."/>
            <person name="Pellegrini M."/>
            <person name="Salzberg S.L."/>
        </authorList>
    </citation>
    <scope>NUCLEOTIDE SEQUENCE [LARGE SCALE GENOMIC DNA]</scope>
    <source>
        <strain evidence="11 12">cv. SW786</strain>
    </source>
</reference>
<dbReference type="Pfam" id="PF23559">
    <property type="entry name" value="WHD_DRP"/>
    <property type="match status" value="1"/>
</dbReference>
<evidence type="ECO:0000313" key="11">
    <source>
        <dbReference type="EnsemblPlants" id="QL03p012495:mrna"/>
    </source>
</evidence>
<dbReference type="EnsemblPlants" id="QL03p012495:mrna">
    <property type="protein sequence ID" value="QL03p012495:mrna"/>
    <property type="gene ID" value="QL03p012495"/>
</dbReference>
<keyword evidence="5" id="KW-0067">ATP-binding</keyword>
<feature type="domain" description="Disease resistance protein winged helix" evidence="9">
    <location>
        <begin position="433"/>
        <end position="505"/>
    </location>
</feature>
<organism evidence="11 12">
    <name type="scientific">Quercus lobata</name>
    <name type="common">Valley oak</name>
    <dbReference type="NCBI Taxonomy" id="97700"/>
    <lineage>
        <taxon>Eukaryota</taxon>
        <taxon>Viridiplantae</taxon>
        <taxon>Streptophyta</taxon>
        <taxon>Embryophyta</taxon>
        <taxon>Tracheophyta</taxon>
        <taxon>Spermatophyta</taxon>
        <taxon>Magnoliopsida</taxon>
        <taxon>eudicotyledons</taxon>
        <taxon>Gunneridae</taxon>
        <taxon>Pentapetalae</taxon>
        <taxon>rosids</taxon>
        <taxon>fabids</taxon>
        <taxon>Fagales</taxon>
        <taxon>Fagaceae</taxon>
        <taxon>Quercus</taxon>
    </lineage>
</organism>
<dbReference type="Gene3D" id="1.10.8.430">
    <property type="entry name" value="Helical domain of apoptotic protease-activating factors"/>
    <property type="match status" value="1"/>
</dbReference>
<dbReference type="Pfam" id="PF23247">
    <property type="entry name" value="LRR_RPS2"/>
    <property type="match status" value="1"/>
</dbReference>
<dbReference type="InterPro" id="IPR038005">
    <property type="entry name" value="RX-like_CC"/>
</dbReference>
<dbReference type="Gene3D" id="1.10.10.10">
    <property type="entry name" value="Winged helix-like DNA-binding domain superfamily/Winged helix DNA-binding domain"/>
    <property type="match status" value="1"/>
</dbReference>
<dbReference type="InterPro" id="IPR027417">
    <property type="entry name" value="P-loop_NTPase"/>
</dbReference>
<dbReference type="Pfam" id="PF25019">
    <property type="entry name" value="LRR_R13L1-DRL21"/>
    <property type="match status" value="1"/>
</dbReference>
<dbReference type="Gene3D" id="3.80.10.10">
    <property type="entry name" value="Ribonuclease Inhibitor"/>
    <property type="match status" value="2"/>
</dbReference>